<evidence type="ECO:0000313" key="2">
    <source>
        <dbReference type="EMBL" id="CAI5757701.1"/>
    </source>
</evidence>
<dbReference type="Gene3D" id="3.40.1230.10">
    <property type="entry name" value="MTH938-like"/>
    <property type="match status" value="1"/>
</dbReference>
<dbReference type="Pfam" id="PF04430">
    <property type="entry name" value="DUF498"/>
    <property type="match status" value="1"/>
</dbReference>
<sequence>MIKRNLHKSTRHNLFGGKSLKPSQQQLFTPPSTTSQKSKPPANPSDILKKNDILMYSSKPLNYIESIKKDGFHLANNLLITAPYGLVLINSESFQVNLENGYKNFKNYLIEFEPSVLEIFKKVHPKPEILVIGLGKFSRMLSENNRLFFSELGIQVEVSDSNNAGQIFDLLATERPGVIGALLLPPNV</sequence>
<reference evidence="2" key="1">
    <citation type="submission" date="2022-12" db="EMBL/GenBank/DDBJ databases">
        <authorList>
            <person name="Brejova B."/>
        </authorList>
    </citation>
    <scope>NUCLEOTIDE SEQUENCE</scope>
</reference>
<dbReference type="Proteomes" id="UP001152885">
    <property type="component" value="Unassembled WGS sequence"/>
</dbReference>
<dbReference type="OrthoDB" id="20681at2759"/>
<name>A0A9W4TWN0_9ASCO</name>
<protein>
    <recommendedName>
        <fullName evidence="4">NADH dehydrogenase [ubiquinone] 1 alpha subcomplex assembly factor 3</fullName>
    </recommendedName>
</protein>
<gene>
    <name evidence="2" type="ORF">CANVERA_P2214</name>
</gene>
<dbReference type="AlphaFoldDB" id="A0A9W4TWN0"/>
<feature type="compositionally biased region" description="Low complexity" evidence="1">
    <location>
        <begin position="29"/>
        <end position="40"/>
    </location>
</feature>
<dbReference type="SUPFAM" id="SSF64076">
    <property type="entry name" value="MTH938-like"/>
    <property type="match status" value="1"/>
</dbReference>
<accession>A0A9W4TWN0</accession>
<keyword evidence="3" id="KW-1185">Reference proteome</keyword>
<feature type="region of interest" description="Disordered" evidence="1">
    <location>
        <begin position="1"/>
        <end position="45"/>
    </location>
</feature>
<organism evidence="2 3">
    <name type="scientific">Candida verbasci</name>
    <dbReference type="NCBI Taxonomy" id="1227364"/>
    <lineage>
        <taxon>Eukaryota</taxon>
        <taxon>Fungi</taxon>
        <taxon>Dikarya</taxon>
        <taxon>Ascomycota</taxon>
        <taxon>Saccharomycotina</taxon>
        <taxon>Pichiomycetes</taxon>
        <taxon>Debaryomycetaceae</taxon>
        <taxon>Candida/Lodderomyces clade</taxon>
        <taxon>Candida</taxon>
    </lineage>
</organism>
<dbReference type="PANTHER" id="PTHR21192">
    <property type="entry name" value="NUCLEAR PROTEIN E3-3"/>
    <property type="match status" value="1"/>
</dbReference>
<dbReference type="PANTHER" id="PTHR21192:SF2">
    <property type="entry name" value="NADH DEHYDROGENASE [UBIQUINONE] 1 ALPHA SUBCOMPLEX ASSEMBLY FACTOR 3"/>
    <property type="match status" value="1"/>
</dbReference>
<dbReference type="GO" id="GO:0032981">
    <property type="term" value="P:mitochondrial respiratory chain complex I assembly"/>
    <property type="evidence" value="ECO:0007669"/>
    <property type="project" value="TreeGrafter"/>
</dbReference>
<proteinExistence type="predicted"/>
<dbReference type="InterPro" id="IPR036748">
    <property type="entry name" value="MTH938-like_sf"/>
</dbReference>
<comment type="caution">
    <text evidence="2">The sequence shown here is derived from an EMBL/GenBank/DDBJ whole genome shotgun (WGS) entry which is preliminary data.</text>
</comment>
<evidence type="ECO:0008006" key="4">
    <source>
        <dbReference type="Google" id="ProtNLM"/>
    </source>
</evidence>
<dbReference type="GO" id="GO:0005743">
    <property type="term" value="C:mitochondrial inner membrane"/>
    <property type="evidence" value="ECO:0007669"/>
    <property type="project" value="TreeGrafter"/>
</dbReference>
<evidence type="ECO:0000313" key="3">
    <source>
        <dbReference type="Proteomes" id="UP001152885"/>
    </source>
</evidence>
<dbReference type="InterPro" id="IPR007523">
    <property type="entry name" value="NDUFAF3/AAMDC"/>
</dbReference>
<evidence type="ECO:0000256" key="1">
    <source>
        <dbReference type="SAM" id="MobiDB-lite"/>
    </source>
</evidence>
<feature type="compositionally biased region" description="Basic residues" evidence="1">
    <location>
        <begin position="1"/>
        <end position="11"/>
    </location>
</feature>
<dbReference type="EMBL" id="CANTUO010000002">
    <property type="protein sequence ID" value="CAI5757701.1"/>
    <property type="molecule type" value="Genomic_DNA"/>
</dbReference>